<dbReference type="RefSeq" id="WP_157420472.1">
    <property type="nucleotide sequence ID" value="NZ_BAAALP010000097.1"/>
</dbReference>
<protein>
    <submittedName>
        <fullName evidence="2">Uncharacterized protein</fullName>
    </submittedName>
</protein>
<comment type="caution">
    <text evidence="2">The sequence shown here is derived from an EMBL/GenBank/DDBJ whole genome shotgun (WGS) entry which is preliminary data.</text>
</comment>
<sequence length="57" mass="6209">MNPEPHPDDEATPSRWRSLPPRTPLEDLEAGHEVPPAPQAIAEGGITPLEEATRYPA</sequence>
<reference evidence="2 3" key="1">
    <citation type="submission" date="2020-08" db="EMBL/GenBank/DDBJ databases">
        <title>Genomic Encyclopedia of Type Strains, Phase IV (KMG-IV): sequencing the most valuable type-strain genomes for metagenomic binning, comparative biology and taxonomic classification.</title>
        <authorList>
            <person name="Goeker M."/>
        </authorList>
    </citation>
    <scope>NUCLEOTIDE SEQUENCE [LARGE SCALE GENOMIC DNA]</scope>
    <source>
        <strain evidence="2 3">DSM 44197</strain>
    </source>
</reference>
<evidence type="ECO:0000313" key="3">
    <source>
        <dbReference type="Proteomes" id="UP000572680"/>
    </source>
</evidence>
<organism evidence="2 3">
    <name type="scientific">Actinomadura namibiensis</name>
    <dbReference type="NCBI Taxonomy" id="182080"/>
    <lineage>
        <taxon>Bacteria</taxon>
        <taxon>Bacillati</taxon>
        <taxon>Actinomycetota</taxon>
        <taxon>Actinomycetes</taxon>
        <taxon>Streptosporangiales</taxon>
        <taxon>Thermomonosporaceae</taxon>
        <taxon>Actinomadura</taxon>
    </lineage>
</organism>
<gene>
    <name evidence="2" type="ORF">HNR61_005485</name>
</gene>
<dbReference type="AlphaFoldDB" id="A0A7W3QNQ0"/>
<evidence type="ECO:0000256" key="1">
    <source>
        <dbReference type="SAM" id="MobiDB-lite"/>
    </source>
</evidence>
<feature type="region of interest" description="Disordered" evidence="1">
    <location>
        <begin position="1"/>
        <end position="57"/>
    </location>
</feature>
<dbReference type="EMBL" id="JACJIA010000007">
    <property type="protein sequence ID" value="MBA8953832.1"/>
    <property type="molecule type" value="Genomic_DNA"/>
</dbReference>
<keyword evidence="3" id="KW-1185">Reference proteome</keyword>
<name>A0A7W3QNQ0_ACTNM</name>
<dbReference type="Proteomes" id="UP000572680">
    <property type="component" value="Unassembled WGS sequence"/>
</dbReference>
<proteinExistence type="predicted"/>
<evidence type="ECO:0000313" key="2">
    <source>
        <dbReference type="EMBL" id="MBA8953832.1"/>
    </source>
</evidence>
<accession>A0A7W3QNQ0</accession>